<dbReference type="InterPro" id="IPR013988">
    <property type="entry name" value="YjdM_C"/>
</dbReference>
<dbReference type="Proteomes" id="UP000217838">
    <property type="component" value="Unassembled WGS sequence"/>
</dbReference>
<evidence type="ECO:0000313" key="4">
    <source>
        <dbReference type="EMBL" id="PCI94899.1"/>
    </source>
</evidence>
<feature type="domain" description="Protein YjdM C-terminal" evidence="2">
    <location>
        <begin position="46"/>
        <end position="114"/>
    </location>
</feature>
<dbReference type="NCBIfam" id="TIGR00686">
    <property type="entry name" value="phnA"/>
    <property type="match status" value="1"/>
</dbReference>
<dbReference type="InterPro" id="IPR004624">
    <property type="entry name" value="YjdM"/>
</dbReference>
<evidence type="ECO:0000256" key="1">
    <source>
        <dbReference type="ARBA" id="ARBA00009248"/>
    </source>
</evidence>
<organism evidence="4 5">
    <name type="scientific">Aerophobetes bacterium</name>
    <dbReference type="NCBI Taxonomy" id="2030807"/>
    <lineage>
        <taxon>Bacteria</taxon>
        <taxon>Candidatus Aerophobota</taxon>
    </lineage>
</organism>
<evidence type="ECO:0000313" key="5">
    <source>
        <dbReference type="Proteomes" id="UP000217838"/>
    </source>
</evidence>
<dbReference type="Gene3D" id="2.20.25.10">
    <property type="match status" value="1"/>
</dbReference>
<reference evidence="5" key="1">
    <citation type="submission" date="2017-08" db="EMBL/GenBank/DDBJ databases">
        <title>A dynamic microbial community with high functional redundancy inhabits the cold, oxic subseafloor aquifer.</title>
        <authorList>
            <person name="Tully B.J."/>
            <person name="Wheat C.G."/>
            <person name="Glazer B.T."/>
            <person name="Huber J.A."/>
        </authorList>
    </citation>
    <scope>NUCLEOTIDE SEQUENCE [LARGE SCALE GENOMIC DNA]</scope>
</reference>
<dbReference type="Pfam" id="PF08274">
    <property type="entry name" value="Zn_Ribbon_YjdM"/>
    <property type="match status" value="1"/>
</dbReference>
<feature type="domain" description="Protein YjdM N-terminal" evidence="3">
    <location>
        <begin position="5"/>
        <end position="31"/>
    </location>
</feature>
<dbReference type="InterPro" id="IPR013987">
    <property type="entry name" value="YjdM_N"/>
</dbReference>
<accession>A0A2A4YK97</accession>
<protein>
    <submittedName>
        <fullName evidence="4">Alkylphosphonate utilization protein</fullName>
    </submittedName>
</protein>
<dbReference type="AlphaFoldDB" id="A0A2A4YK97"/>
<dbReference type="SUPFAM" id="SSF57783">
    <property type="entry name" value="Zinc beta-ribbon"/>
    <property type="match status" value="1"/>
</dbReference>
<evidence type="ECO:0000259" key="2">
    <source>
        <dbReference type="Pfam" id="PF03831"/>
    </source>
</evidence>
<dbReference type="PANTHER" id="PTHR30305">
    <property type="entry name" value="PROTEIN YJDM-RELATED"/>
    <property type="match status" value="1"/>
</dbReference>
<dbReference type="PANTHER" id="PTHR30305:SF3">
    <property type="entry name" value="PROTEIN YJDM"/>
    <property type="match status" value="1"/>
</dbReference>
<gene>
    <name evidence="4" type="ORF">COB11_03270</name>
</gene>
<proteinExistence type="inferred from homology"/>
<sequence length="116" mass="12801">MKKPPNCPKCSSEFTYKDENLLICPECGHEWVESSESEDLEKEVVVKDAHGNILKDGDSVTIIKDIKVKGTSSAIKVGVKVKDIRLIEEVNGHNIDAKVKGFGAVLLKSEFVKKCN</sequence>
<evidence type="ECO:0000259" key="3">
    <source>
        <dbReference type="Pfam" id="PF08274"/>
    </source>
</evidence>
<dbReference type="Gene3D" id="2.30.30.40">
    <property type="entry name" value="SH3 Domains"/>
    <property type="match status" value="1"/>
</dbReference>
<dbReference type="Pfam" id="PF03831">
    <property type="entry name" value="YjdM"/>
    <property type="match status" value="1"/>
</dbReference>
<name>A0A2A4YK97_UNCAE</name>
<comment type="similarity">
    <text evidence="1">Belongs to the YjdM family.</text>
</comment>
<dbReference type="SUPFAM" id="SSF82057">
    <property type="entry name" value="Prokaryotic SH3-related domain"/>
    <property type="match status" value="1"/>
</dbReference>
<comment type="caution">
    <text evidence="4">The sequence shown here is derived from an EMBL/GenBank/DDBJ whole genome shotgun (WGS) entry which is preliminary data.</text>
</comment>
<dbReference type="EMBL" id="NVUU01000031">
    <property type="protein sequence ID" value="PCI94899.1"/>
    <property type="molecule type" value="Genomic_DNA"/>
</dbReference>